<dbReference type="InterPro" id="IPR021655">
    <property type="entry name" value="Put_metal-bd"/>
</dbReference>
<name>A0A0F6W9F4_9BACT</name>
<organism evidence="2 3">
    <name type="scientific">Sandaracinus amylolyticus</name>
    <dbReference type="NCBI Taxonomy" id="927083"/>
    <lineage>
        <taxon>Bacteria</taxon>
        <taxon>Pseudomonadati</taxon>
        <taxon>Myxococcota</taxon>
        <taxon>Polyangia</taxon>
        <taxon>Polyangiales</taxon>
        <taxon>Sandaracinaceae</taxon>
        <taxon>Sandaracinus</taxon>
    </lineage>
</organism>
<dbReference type="Pfam" id="PF11617">
    <property type="entry name" value="Cu-binding_MopE"/>
    <property type="match status" value="1"/>
</dbReference>
<feature type="region of interest" description="Disordered" evidence="1">
    <location>
        <begin position="20"/>
        <end position="63"/>
    </location>
</feature>
<dbReference type="Proteomes" id="UP000034883">
    <property type="component" value="Chromosome"/>
</dbReference>
<dbReference type="STRING" id="927083.DB32_007922"/>
<evidence type="ECO:0008006" key="4">
    <source>
        <dbReference type="Google" id="ProtNLM"/>
    </source>
</evidence>
<gene>
    <name evidence="2" type="ORF">DB32_007922</name>
</gene>
<feature type="compositionally biased region" description="Low complexity" evidence="1">
    <location>
        <begin position="51"/>
        <end position="61"/>
    </location>
</feature>
<evidence type="ECO:0000256" key="1">
    <source>
        <dbReference type="SAM" id="MobiDB-lite"/>
    </source>
</evidence>
<feature type="compositionally biased region" description="Basic and acidic residues" evidence="1">
    <location>
        <begin position="20"/>
        <end position="31"/>
    </location>
</feature>
<dbReference type="PROSITE" id="PS51257">
    <property type="entry name" value="PROKAR_LIPOPROTEIN"/>
    <property type="match status" value="1"/>
</dbReference>
<proteinExistence type="predicted"/>
<sequence>MDRAVIVLFVALGVVACGGESREGDDGRDGGADAAPLPDDDAGAPPDDDAGVPPDDAGPAPECTTDADCANDDLCDGTERCAAGACVAGTPLSCIVDDTCSPEACDPATGCETPAGDRDDDGADDCSDCAPDDPTIHPGADELCNEVDDDCDGAIDPGVRTWFADCDGDSHASLRASSATSCEEPAVDGSGCTGADAGWTDRMPTRRTADCADDDARVFVGQEAYFTTPVEGTLAEADFDFDCDGEEEPESAAAGECTRAGGSCRTSVGWSGEVPSCGEPGTFVASCSGACAPVTETRVQACR</sequence>
<accession>A0A0F6W9F4</accession>
<protein>
    <recommendedName>
        <fullName evidence="4">BNR repeat domain protein</fullName>
    </recommendedName>
</protein>
<dbReference type="KEGG" id="samy:DB32_007922"/>
<dbReference type="EMBL" id="CP011125">
    <property type="protein sequence ID" value="AKF10773.1"/>
    <property type="molecule type" value="Genomic_DNA"/>
</dbReference>
<feature type="compositionally biased region" description="Acidic residues" evidence="1">
    <location>
        <begin position="38"/>
        <end position="50"/>
    </location>
</feature>
<reference evidence="2 3" key="1">
    <citation type="submission" date="2015-03" db="EMBL/GenBank/DDBJ databases">
        <title>Genome assembly of Sandaracinus amylolyticus DSM 53668.</title>
        <authorList>
            <person name="Sharma G."/>
            <person name="Subramanian S."/>
        </authorList>
    </citation>
    <scope>NUCLEOTIDE SEQUENCE [LARGE SCALE GENOMIC DNA]</scope>
    <source>
        <strain evidence="2 3">DSM 53668</strain>
    </source>
</reference>
<evidence type="ECO:0000313" key="3">
    <source>
        <dbReference type="Proteomes" id="UP000034883"/>
    </source>
</evidence>
<dbReference type="RefSeq" id="WP_053237709.1">
    <property type="nucleotide sequence ID" value="NZ_CP011125.1"/>
</dbReference>
<evidence type="ECO:0000313" key="2">
    <source>
        <dbReference type="EMBL" id="AKF10773.1"/>
    </source>
</evidence>
<dbReference type="OrthoDB" id="7156875at2"/>
<keyword evidence="3" id="KW-1185">Reference proteome</keyword>
<dbReference type="AlphaFoldDB" id="A0A0F6W9F4"/>